<protein>
    <submittedName>
        <fullName evidence="3">IS110 family transposase</fullName>
    </submittedName>
</protein>
<evidence type="ECO:0000313" key="3">
    <source>
        <dbReference type="EMBL" id="RNF77505.1"/>
    </source>
</evidence>
<dbReference type="GO" id="GO:0004803">
    <property type="term" value="F:transposase activity"/>
    <property type="evidence" value="ECO:0007669"/>
    <property type="project" value="InterPro"/>
</dbReference>
<dbReference type="InterPro" id="IPR002525">
    <property type="entry name" value="Transp_IS110-like_N"/>
</dbReference>
<reference evidence="3 4" key="1">
    <citation type="submission" date="2018-10" db="EMBL/GenBank/DDBJ databases">
        <title>An outbreak of IMP-63 producing strain in France.</title>
        <authorList>
            <person name="Bour M."/>
            <person name="Liapis E."/>
            <person name="Plesiat P."/>
        </authorList>
    </citation>
    <scope>NUCLEOTIDE SEQUENCE [LARGE SCALE GENOMIC DNA]</scope>
    <source>
        <strain evidence="3 4">12917</strain>
    </source>
</reference>
<dbReference type="GO" id="GO:0006313">
    <property type="term" value="P:DNA transposition"/>
    <property type="evidence" value="ECO:0007669"/>
    <property type="project" value="InterPro"/>
</dbReference>
<comment type="caution">
    <text evidence="3">The sequence shown here is derived from an EMBL/GenBank/DDBJ whole genome shotgun (WGS) entry which is preliminary data.</text>
</comment>
<accession>A0A3M8SA80</accession>
<evidence type="ECO:0000259" key="2">
    <source>
        <dbReference type="Pfam" id="PF02371"/>
    </source>
</evidence>
<dbReference type="Pfam" id="PF01548">
    <property type="entry name" value="DEDD_Tnp_IS110"/>
    <property type="match status" value="1"/>
</dbReference>
<dbReference type="AlphaFoldDB" id="A0A3M8SA80"/>
<proteinExistence type="predicted"/>
<dbReference type="InterPro" id="IPR047650">
    <property type="entry name" value="Transpos_IS110"/>
</dbReference>
<dbReference type="EMBL" id="RJAI01000113">
    <property type="protein sequence ID" value="RNF77505.1"/>
    <property type="molecule type" value="Genomic_DNA"/>
</dbReference>
<dbReference type="InterPro" id="IPR003346">
    <property type="entry name" value="Transposase_20"/>
</dbReference>
<organism evidence="3 4">
    <name type="scientific">Pseudomonas putida</name>
    <name type="common">Arthrobacter siderocapsulatus</name>
    <dbReference type="NCBI Taxonomy" id="303"/>
    <lineage>
        <taxon>Bacteria</taxon>
        <taxon>Pseudomonadati</taxon>
        <taxon>Pseudomonadota</taxon>
        <taxon>Gammaproteobacteria</taxon>
        <taxon>Pseudomonadales</taxon>
        <taxon>Pseudomonadaceae</taxon>
        <taxon>Pseudomonas</taxon>
    </lineage>
</organism>
<evidence type="ECO:0000259" key="1">
    <source>
        <dbReference type="Pfam" id="PF01548"/>
    </source>
</evidence>
<gene>
    <name evidence="3" type="ORF">EFK07_30505</name>
</gene>
<dbReference type="GeneID" id="97168722"/>
<feature type="domain" description="Transposase IS116/IS110/IS902 C-terminal" evidence="2">
    <location>
        <begin position="190"/>
        <end position="272"/>
    </location>
</feature>
<dbReference type="Proteomes" id="UP000278162">
    <property type="component" value="Unassembled WGS sequence"/>
</dbReference>
<sequence length="316" mass="35375">MISYFVGLDVSKATLDVGFLPESIPQFQVRNDPEGFAQLIACLNELEVERVLLEATGGYERAVLKALRLEGLNVVRVNPRRCRDYASAMGKIAKTDKIDAQMLARFARDFEDLPQIEPNQDRDELGELIKLRGNLVQHRDDDKRRMKQTTSATAITVYTEHVAYLNDQIKALDKAIERASNVLDRTTAMRLRSVKGIGVISCGTFMAYLPELGSVTGREIAALAGLAPYNKDSGKKSGPRKIEGGRYRVRKAAYMSIWSMIQHVPEVRTRYEALIARGKRAKVAAVACMRVLLVRLNAMLRDGTEWKELKPQVPAP</sequence>
<dbReference type="RefSeq" id="WP_061305677.1">
    <property type="nucleotide sequence ID" value="NZ_RJAI01000113.1"/>
</dbReference>
<dbReference type="PANTHER" id="PTHR33055">
    <property type="entry name" value="TRANSPOSASE FOR INSERTION SEQUENCE ELEMENT IS1111A"/>
    <property type="match status" value="1"/>
</dbReference>
<name>A0A3M8SA80_PSEPU</name>
<dbReference type="Pfam" id="PF02371">
    <property type="entry name" value="Transposase_20"/>
    <property type="match status" value="1"/>
</dbReference>
<dbReference type="GO" id="GO:0003677">
    <property type="term" value="F:DNA binding"/>
    <property type="evidence" value="ECO:0007669"/>
    <property type="project" value="InterPro"/>
</dbReference>
<evidence type="ECO:0000313" key="4">
    <source>
        <dbReference type="Proteomes" id="UP000278162"/>
    </source>
</evidence>
<feature type="domain" description="Transposase IS110-like N-terminal" evidence="1">
    <location>
        <begin position="6"/>
        <end position="149"/>
    </location>
</feature>
<dbReference type="PANTHER" id="PTHR33055:SF13">
    <property type="entry name" value="TRANSPOSASE"/>
    <property type="match status" value="1"/>
</dbReference>